<dbReference type="AlphaFoldDB" id="A0A7R9LAT4"/>
<gene>
    <name evidence="2" type="ORF">OSB1V03_LOCUS16772</name>
</gene>
<dbReference type="InterPro" id="IPR023631">
    <property type="entry name" value="Amidase_dom"/>
</dbReference>
<dbReference type="PANTHER" id="PTHR43372:SF3">
    <property type="entry name" value="AT07710P-RELATED"/>
    <property type="match status" value="1"/>
</dbReference>
<reference evidence="2" key="1">
    <citation type="submission" date="2020-11" db="EMBL/GenBank/DDBJ databases">
        <authorList>
            <person name="Tran Van P."/>
        </authorList>
    </citation>
    <scope>NUCLEOTIDE SEQUENCE</scope>
</reference>
<feature type="domain" description="Amidase" evidence="1">
    <location>
        <begin position="22"/>
        <end position="264"/>
    </location>
</feature>
<dbReference type="OrthoDB" id="6428749at2759"/>
<evidence type="ECO:0000313" key="3">
    <source>
        <dbReference type="Proteomes" id="UP000759131"/>
    </source>
</evidence>
<dbReference type="InterPro" id="IPR052739">
    <property type="entry name" value="FAAH2"/>
</dbReference>
<dbReference type="PANTHER" id="PTHR43372">
    <property type="entry name" value="FATTY-ACID AMIDE HYDROLASE"/>
    <property type="match status" value="1"/>
</dbReference>
<proteinExistence type="predicted"/>
<dbReference type="InterPro" id="IPR036928">
    <property type="entry name" value="AS_sf"/>
</dbReference>
<dbReference type="SUPFAM" id="SSF75304">
    <property type="entry name" value="Amidase signature (AS) enzymes"/>
    <property type="match status" value="1"/>
</dbReference>
<evidence type="ECO:0000313" key="2">
    <source>
        <dbReference type="EMBL" id="CAD7636869.1"/>
    </source>
</evidence>
<dbReference type="Proteomes" id="UP000759131">
    <property type="component" value="Unassembled WGS sequence"/>
</dbReference>
<dbReference type="EMBL" id="CAJPIZ010019116">
    <property type="protein sequence ID" value="CAG2116816.1"/>
    <property type="molecule type" value="Genomic_DNA"/>
</dbReference>
<dbReference type="Gene3D" id="3.90.1300.10">
    <property type="entry name" value="Amidase signature (AS) domain"/>
    <property type="match status" value="1"/>
</dbReference>
<evidence type="ECO:0000259" key="1">
    <source>
        <dbReference type="Pfam" id="PF01425"/>
    </source>
</evidence>
<sequence length="287" mass="32091">MVYPSPGLVNIEGTFPVMGPDMSHLQSLGPMTRYASDLLPMLKVMVGPNVRKLKHEDNGVDLSKVKIYYMEENGNPLDTNVSPDIKRGIQRVLSHMRQKYGTYTRKVHFDGFRDAFLIWVYFIKQTKISIPEKAANSSRLDVIIDLIKYFLNLSVYTLNLLVINAVLALLPSVDSEFGKKYIRLGREMKQEFKTLLGSDGVFIFPTHPEPAIKHMSTILKLSNVSYTTVFNVLGVPVTTCPLGLNKDGLPIGIQIASNPFNDRLTIAVAQELEKAFGGWVSPSKIVC</sequence>
<accession>A0A7R9LAT4</accession>
<protein>
    <recommendedName>
        <fullName evidence="1">Amidase domain-containing protein</fullName>
    </recommendedName>
</protein>
<keyword evidence="3" id="KW-1185">Reference proteome</keyword>
<organism evidence="2">
    <name type="scientific">Medioppia subpectinata</name>
    <dbReference type="NCBI Taxonomy" id="1979941"/>
    <lineage>
        <taxon>Eukaryota</taxon>
        <taxon>Metazoa</taxon>
        <taxon>Ecdysozoa</taxon>
        <taxon>Arthropoda</taxon>
        <taxon>Chelicerata</taxon>
        <taxon>Arachnida</taxon>
        <taxon>Acari</taxon>
        <taxon>Acariformes</taxon>
        <taxon>Sarcoptiformes</taxon>
        <taxon>Oribatida</taxon>
        <taxon>Brachypylina</taxon>
        <taxon>Oppioidea</taxon>
        <taxon>Oppiidae</taxon>
        <taxon>Medioppia</taxon>
    </lineage>
</organism>
<dbReference type="EMBL" id="OC873691">
    <property type="protein sequence ID" value="CAD7636869.1"/>
    <property type="molecule type" value="Genomic_DNA"/>
</dbReference>
<dbReference type="GO" id="GO:0012505">
    <property type="term" value="C:endomembrane system"/>
    <property type="evidence" value="ECO:0007669"/>
    <property type="project" value="TreeGrafter"/>
</dbReference>
<dbReference type="Pfam" id="PF01425">
    <property type="entry name" value="Amidase"/>
    <property type="match status" value="1"/>
</dbReference>
<name>A0A7R9LAT4_9ACAR</name>